<evidence type="ECO:0000313" key="5">
    <source>
        <dbReference type="EMBL" id="KAF3228143.1"/>
    </source>
</evidence>
<feature type="region of interest" description="Disordered" evidence="1">
    <location>
        <begin position="32"/>
        <end position="59"/>
    </location>
</feature>
<feature type="compositionally biased region" description="Low complexity" evidence="1">
    <location>
        <begin position="32"/>
        <end position="58"/>
    </location>
</feature>
<evidence type="ECO:0000256" key="1">
    <source>
        <dbReference type="SAM" id="MobiDB-lite"/>
    </source>
</evidence>
<dbReference type="OrthoDB" id="5402648at2759"/>
<dbReference type="EMBL" id="WIWT01000133">
    <property type="protein sequence ID" value="KAF3198463.1"/>
    <property type="molecule type" value="Genomic_DNA"/>
</dbReference>
<evidence type="ECO:0000313" key="4">
    <source>
        <dbReference type="EMBL" id="KAF3198463.1"/>
    </source>
</evidence>
<reference evidence="6 7" key="1">
    <citation type="submission" date="2019-06" db="EMBL/GenBank/DDBJ databases">
        <authorList>
            <person name="Palmer J.M."/>
        </authorList>
    </citation>
    <scope>NUCLEOTIDE SEQUENCE [LARGE SCALE GENOMIC DNA]</scope>
    <source>
        <strain evidence="3 6">TWF106</strain>
        <strain evidence="5 7">TWF191</strain>
        <strain evidence="4">TWF679</strain>
    </source>
</reference>
<feature type="region of interest" description="Disordered" evidence="1">
    <location>
        <begin position="139"/>
        <end position="182"/>
    </location>
</feature>
<dbReference type="Proteomes" id="UP000483672">
    <property type="component" value="Unassembled WGS sequence"/>
</dbReference>
<dbReference type="EMBL" id="WIWS01000216">
    <property type="protein sequence ID" value="KAF3198081.1"/>
    <property type="molecule type" value="Genomic_DNA"/>
</dbReference>
<dbReference type="EMBL" id="WIPF01000017">
    <property type="protein sequence ID" value="KAF3228143.1"/>
    <property type="molecule type" value="Genomic_DNA"/>
</dbReference>
<dbReference type="AlphaFoldDB" id="A0A6G1M7H0"/>
<evidence type="ECO:0000313" key="6">
    <source>
        <dbReference type="Proteomes" id="UP000472727"/>
    </source>
</evidence>
<feature type="compositionally biased region" description="Low complexity" evidence="1">
    <location>
        <begin position="139"/>
        <end position="158"/>
    </location>
</feature>
<dbReference type="Proteomes" id="UP000614610">
    <property type="component" value="Unassembled WGS sequence"/>
</dbReference>
<keyword evidence="2" id="KW-1133">Transmembrane helix</keyword>
<proteinExistence type="predicted"/>
<evidence type="ECO:0000313" key="7">
    <source>
        <dbReference type="Proteomes" id="UP000483672"/>
    </source>
</evidence>
<keyword evidence="2" id="KW-0812">Transmembrane</keyword>
<feature type="transmembrane region" description="Helical" evidence="2">
    <location>
        <begin position="90"/>
        <end position="110"/>
    </location>
</feature>
<protein>
    <submittedName>
        <fullName evidence="5">Uncharacterized protein</fullName>
    </submittedName>
</protein>
<evidence type="ECO:0000313" key="3">
    <source>
        <dbReference type="EMBL" id="KAF3198081.1"/>
    </source>
</evidence>
<accession>A0A6G1M7H0</accession>
<feature type="region of interest" description="Disordered" evidence="1">
    <location>
        <begin position="225"/>
        <end position="263"/>
    </location>
</feature>
<evidence type="ECO:0000256" key="2">
    <source>
        <dbReference type="SAM" id="Phobius"/>
    </source>
</evidence>
<keyword evidence="2" id="KW-0472">Membrane</keyword>
<comment type="caution">
    <text evidence="5">The sequence shown here is derived from an EMBL/GenBank/DDBJ whole genome shotgun (WGS) entry which is preliminary data.</text>
</comment>
<gene>
    <name evidence="3" type="ORF">TWF106_004802</name>
    <name evidence="5" type="ORF">TWF191_003080</name>
    <name evidence="4" type="ORF">TWF679_002038</name>
</gene>
<organism evidence="5 7">
    <name type="scientific">Orbilia oligospora</name>
    <name type="common">Nematode-trapping fungus</name>
    <name type="synonym">Arthrobotrys oligospora</name>
    <dbReference type="NCBI Taxonomy" id="2813651"/>
    <lineage>
        <taxon>Eukaryota</taxon>
        <taxon>Fungi</taxon>
        <taxon>Dikarya</taxon>
        <taxon>Ascomycota</taxon>
        <taxon>Pezizomycotina</taxon>
        <taxon>Orbiliomycetes</taxon>
        <taxon>Orbiliales</taxon>
        <taxon>Orbiliaceae</taxon>
        <taxon>Orbilia</taxon>
    </lineage>
</organism>
<name>A0A6G1M7H0_ORBOL</name>
<dbReference type="Proteomes" id="UP000472727">
    <property type="component" value="Unassembled WGS sequence"/>
</dbReference>
<sequence length="263" mass="27646">MPAVHLSISPSLSYLISISTKTSTATVTTTLTVTPSSSSSSSPSPSSSSSSLPSLSRSIPGINPSSPYLTSNAMTNETMLTNAIFSHPAIITWASLFSAFLIFAGVVFGLQKVMRRIRARKWIKGQLLRGGRTTTAAGAAGAAAGAAAGSDTTTTSTDPPNDGDDTKPCCGKETTNESADKEKLKLKNKKNRNRKVGLVDGTGARVYSSKGCEFINGSDLSLRADEGVDERSGSWSKRRDKRFEHVKPGGNGRKVKVVAGRSD</sequence>